<evidence type="ECO:0000256" key="3">
    <source>
        <dbReference type="ARBA" id="ARBA00009908"/>
    </source>
</evidence>
<reference evidence="10 11" key="1">
    <citation type="submission" date="2015-07" db="EMBL/GenBank/DDBJ databases">
        <title>The genome of Habropoda laboriosa.</title>
        <authorList>
            <person name="Pan H."/>
            <person name="Kapheim K."/>
        </authorList>
    </citation>
    <scope>NUCLEOTIDE SEQUENCE [LARGE SCALE GENOMIC DNA]</scope>
    <source>
        <strain evidence="10">0110345459</strain>
    </source>
</reference>
<feature type="region of interest" description="Disordered" evidence="9">
    <location>
        <begin position="56"/>
        <end position="88"/>
    </location>
</feature>
<dbReference type="OrthoDB" id="10038550at2759"/>
<dbReference type="InterPro" id="IPR043445">
    <property type="entry name" value="TMEPAI/LRAD4"/>
</dbReference>
<evidence type="ECO:0000256" key="2">
    <source>
        <dbReference type="ARBA" id="ARBA00004190"/>
    </source>
</evidence>
<keyword evidence="7" id="KW-1133">Transmembrane helix</keyword>
<dbReference type="GO" id="GO:0000139">
    <property type="term" value="C:Golgi membrane"/>
    <property type="evidence" value="ECO:0007669"/>
    <property type="project" value="TreeGrafter"/>
</dbReference>
<keyword evidence="4" id="KW-0812">Transmembrane</keyword>
<dbReference type="EMBL" id="KQ414755">
    <property type="protein sequence ID" value="KOC61734.1"/>
    <property type="molecule type" value="Genomic_DNA"/>
</dbReference>
<evidence type="ECO:0000313" key="10">
    <source>
        <dbReference type="EMBL" id="KOC61734.1"/>
    </source>
</evidence>
<dbReference type="GO" id="GO:0009968">
    <property type="term" value="P:negative regulation of signal transduction"/>
    <property type="evidence" value="ECO:0007669"/>
    <property type="project" value="UniProtKB-KW"/>
</dbReference>
<evidence type="ECO:0000313" key="11">
    <source>
        <dbReference type="Proteomes" id="UP000053825"/>
    </source>
</evidence>
<evidence type="ECO:0000256" key="6">
    <source>
        <dbReference type="ARBA" id="ARBA00022753"/>
    </source>
</evidence>
<protein>
    <submittedName>
        <fullName evidence="10">Uncharacterized protein C18orf1 like protein</fullName>
    </submittedName>
</protein>
<comment type="similarity">
    <text evidence="3">Belongs to the PMEPA1 family.</text>
</comment>
<dbReference type="AlphaFoldDB" id="A0A0L7QT53"/>
<name>A0A0L7QT53_9HYME</name>
<feature type="region of interest" description="Disordered" evidence="9">
    <location>
        <begin position="206"/>
        <end position="273"/>
    </location>
</feature>
<evidence type="ECO:0000256" key="1">
    <source>
        <dbReference type="ARBA" id="ARBA00004146"/>
    </source>
</evidence>
<evidence type="ECO:0000256" key="8">
    <source>
        <dbReference type="ARBA" id="ARBA00023136"/>
    </source>
</evidence>
<dbReference type="GO" id="GO:0070412">
    <property type="term" value="F:R-SMAD binding"/>
    <property type="evidence" value="ECO:0007669"/>
    <property type="project" value="InterPro"/>
</dbReference>
<evidence type="ECO:0000256" key="9">
    <source>
        <dbReference type="SAM" id="MobiDB-lite"/>
    </source>
</evidence>
<dbReference type="STRING" id="597456.A0A0L7QT53"/>
<dbReference type="PANTHER" id="PTHR16514">
    <property type="entry name" value="LOW DENSITY LIPOPROTEIN RECEPTOR CLASS A DOMAIN-CONTAINING 4A"/>
    <property type="match status" value="1"/>
</dbReference>
<keyword evidence="6" id="KW-0967">Endosome</keyword>
<feature type="compositionally biased region" description="Low complexity" evidence="9">
    <location>
        <begin position="213"/>
        <end position="238"/>
    </location>
</feature>
<sequence length="273" mass="29143">MKLRRRCMQTLGVSVKQLRRKLLELGARILHVQGSKPRDMALVMLSVSPGMEVGSGGHGGLGGGLEGDPSGGGAVVGGGGGGIGGGGEGATDGMQEAMVAAARDRAIRAGSVRQDLALDLPPRLQLPDGEERPYGAHTALHLRDPEQESEIYQKCVRPPPNRTVFDSESPPPYRSQSALLDAPERIVRCHSAGSSLLRVFRKFPSPGSSTPAVVVPPRRPTLSSYSESSSNLSNLSSLTVVPCETDESQQHQQHHHHHHQQPPAAHQHQQQHV</sequence>
<feature type="region of interest" description="Disordered" evidence="9">
    <location>
        <begin position="157"/>
        <end position="179"/>
    </location>
</feature>
<evidence type="ECO:0000256" key="7">
    <source>
        <dbReference type="ARBA" id="ARBA00022989"/>
    </source>
</evidence>
<gene>
    <name evidence="10" type="ORF">WH47_02991</name>
</gene>
<keyword evidence="11" id="KW-1185">Reference proteome</keyword>
<evidence type="ECO:0000256" key="4">
    <source>
        <dbReference type="ARBA" id="ARBA00022692"/>
    </source>
</evidence>
<dbReference type="PANTHER" id="PTHR16514:SF3">
    <property type="entry name" value="LOW-DENSITY LIPOPROTEIN RECEPTOR CLASS A DOMAIN-CONTAINING PROTEIN 4-LIKE ISOFORM X1"/>
    <property type="match status" value="1"/>
</dbReference>
<dbReference type="GO" id="GO:0031901">
    <property type="term" value="C:early endosome membrane"/>
    <property type="evidence" value="ECO:0007669"/>
    <property type="project" value="UniProtKB-SubCell"/>
</dbReference>
<organism evidence="10 11">
    <name type="scientific">Habropoda laboriosa</name>
    <dbReference type="NCBI Taxonomy" id="597456"/>
    <lineage>
        <taxon>Eukaryota</taxon>
        <taxon>Metazoa</taxon>
        <taxon>Ecdysozoa</taxon>
        <taxon>Arthropoda</taxon>
        <taxon>Hexapoda</taxon>
        <taxon>Insecta</taxon>
        <taxon>Pterygota</taxon>
        <taxon>Neoptera</taxon>
        <taxon>Endopterygota</taxon>
        <taxon>Hymenoptera</taxon>
        <taxon>Apocrita</taxon>
        <taxon>Aculeata</taxon>
        <taxon>Apoidea</taxon>
        <taxon>Anthophila</taxon>
        <taxon>Apidae</taxon>
        <taxon>Habropoda</taxon>
    </lineage>
</organism>
<accession>A0A0L7QT53</accession>
<evidence type="ECO:0000256" key="5">
    <source>
        <dbReference type="ARBA" id="ARBA00022700"/>
    </source>
</evidence>
<feature type="compositionally biased region" description="Low complexity" evidence="9">
    <location>
        <begin position="261"/>
        <end position="273"/>
    </location>
</feature>
<proteinExistence type="inferred from homology"/>
<keyword evidence="8" id="KW-0472">Membrane</keyword>
<dbReference type="Proteomes" id="UP000053825">
    <property type="component" value="Unassembled WGS sequence"/>
</dbReference>
<keyword evidence="5" id="KW-0734">Signal transduction inhibitor</keyword>
<comment type="subcellular location">
    <subcellularLocation>
        <location evidence="1">Early endosome membrane</location>
    </subcellularLocation>
    <subcellularLocation>
        <location evidence="2">Endosome membrane</location>
        <topology evidence="2">Single-pass membrane protein</topology>
    </subcellularLocation>
</comment>